<keyword evidence="1" id="KW-0472">Membrane</keyword>
<name>A0AAE1CD21_9PEZI</name>
<dbReference type="AlphaFoldDB" id="A0AAE1CD21"/>
<accession>A0AAE1CD21</accession>
<sequence>RSLVPIVAFFALGLAFSIAHCILYAGLDGKVVGSPEQQENNLRFGTAFAFLSQISLTASVWHTYTLWVWRSVKKEAWPISALNSMFGADMSVLSLLNVVMARRFKAGLLIAMLAWSLMLPPFFTTGTLFVNPSVDSHVVNQTVPYLSIANSTDGHLYSFSPSDEGDSSSYRNVLTRLFVGPRTILTLLGTAAAAQAQILPINPPYNHSSFSVDFFGPAVQCLEADPETQDKIDVALQTKMSTPTGNATEIINAYYGFVPSFDAQGNVTPLPEMRYQWAPDIASNELWMVFQRYIDMTKSTCDYKQYYQVCKLWNATYTLDFQWDNGFQNITGSRALMHEVAYPNDKPPAISNMAQHAYSAYFWVLANQAVGSFGWFNVSTAEVTTNKSIGMIASPIQHNALLGSSDLDVFFDFNEARGACQMPYANLTLPRQQDKDRARSRKLDELVQELSCNMTISLMHSDLLTHNTTRPVTVVEDVNRYGYNQWGLLTPYVLSCVLTLVTVVVGIITSARHGPLPGKDFQDILATSGDSEVVRFARYPHSEGFLVARPAEDVGGGIGSAPLLSFHVLED</sequence>
<dbReference type="EMBL" id="JAULSO010000002">
    <property type="protein sequence ID" value="KAK3689119.1"/>
    <property type="molecule type" value="Genomic_DNA"/>
</dbReference>
<evidence type="ECO:0000256" key="1">
    <source>
        <dbReference type="SAM" id="Phobius"/>
    </source>
</evidence>
<reference evidence="2" key="2">
    <citation type="submission" date="2023-06" db="EMBL/GenBank/DDBJ databases">
        <authorList>
            <consortium name="Lawrence Berkeley National Laboratory"/>
            <person name="Haridas S."/>
            <person name="Hensen N."/>
            <person name="Bonometti L."/>
            <person name="Westerberg I."/>
            <person name="Brannstrom I.O."/>
            <person name="Guillou S."/>
            <person name="Cros-Aarteil S."/>
            <person name="Calhoun S."/>
            <person name="Kuo A."/>
            <person name="Mondo S."/>
            <person name="Pangilinan J."/>
            <person name="Riley R."/>
            <person name="Labutti K."/>
            <person name="Andreopoulos B."/>
            <person name="Lipzen A."/>
            <person name="Chen C."/>
            <person name="Yanf M."/>
            <person name="Daum C."/>
            <person name="Ng V."/>
            <person name="Clum A."/>
            <person name="Steindorff A."/>
            <person name="Ohm R."/>
            <person name="Martin F."/>
            <person name="Silar P."/>
            <person name="Natvig D."/>
            <person name="Lalanne C."/>
            <person name="Gautier V."/>
            <person name="Ament-Velasquez S.L."/>
            <person name="Kruys A."/>
            <person name="Hutchinson M.I."/>
            <person name="Powell A.J."/>
            <person name="Barry K."/>
            <person name="Miller A.N."/>
            <person name="Grigoriev I.V."/>
            <person name="Debuchy R."/>
            <person name="Gladieux P."/>
            <person name="Thoren M.H."/>
            <person name="Johannesson H."/>
        </authorList>
    </citation>
    <scope>NUCLEOTIDE SEQUENCE</scope>
    <source>
        <strain evidence="2">CBS 314.62</strain>
    </source>
</reference>
<organism evidence="2 3">
    <name type="scientific">Podospora appendiculata</name>
    <dbReference type="NCBI Taxonomy" id="314037"/>
    <lineage>
        <taxon>Eukaryota</taxon>
        <taxon>Fungi</taxon>
        <taxon>Dikarya</taxon>
        <taxon>Ascomycota</taxon>
        <taxon>Pezizomycotina</taxon>
        <taxon>Sordariomycetes</taxon>
        <taxon>Sordariomycetidae</taxon>
        <taxon>Sordariales</taxon>
        <taxon>Podosporaceae</taxon>
        <taxon>Podospora</taxon>
    </lineage>
</organism>
<comment type="caution">
    <text evidence="2">The sequence shown here is derived from an EMBL/GenBank/DDBJ whole genome shotgun (WGS) entry which is preliminary data.</text>
</comment>
<feature type="transmembrane region" description="Helical" evidence="1">
    <location>
        <begin position="47"/>
        <end position="64"/>
    </location>
</feature>
<feature type="transmembrane region" description="Helical" evidence="1">
    <location>
        <begin position="6"/>
        <end position="27"/>
    </location>
</feature>
<dbReference type="PANTHER" id="PTHR35041:SF3">
    <property type="entry name" value="FORMYLMETHIONINE DEFORMYLASE-LIKE PROTEIN"/>
    <property type="match status" value="1"/>
</dbReference>
<keyword evidence="1" id="KW-0812">Transmembrane</keyword>
<reference evidence="2" key="1">
    <citation type="journal article" date="2023" name="Mol. Phylogenet. Evol.">
        <title>Genome-scale phylogeny and comparative genomics of the fungal order Sordariales.</title>
        <authorList>
            <person name="Hensen N."/>
            <person name="Bonometti L."/>
            <person name="Westerberg I."/>
            <person name="Brannstrom I.O."/>
            <person name="Guillou S."/>
            <person name="Cros-Aarteil S."/>
            <person name="Calhoun S."/>
            <person name="Haridas S."/>
            <person name="Kuo A."/>
            <person name="Mondo S."/>
            <person name="Pangilinan J."/>
            <person name="Riley R."/>
            <person name="LaButti K."/>
            <person name="Andreopoulos B."/>
            <person name="Lipzen A."/>
            <person name="Chen C."/>
            <person name="Yan M."/>
            <person name="Daum C."/>
            <person name="Ng V."/>
            <person name="Clum A."/>
            <person name="Steindorff A."/>
            <person name="Ohm R.A."/>
            <person name="Martin F."/>
            <person name="Silar P."/>
            <person name="Natvig D.O."/>
            <person name="Lalanne C."/>
            <person name="Gautier V."/>
            <person name="Ament-Velasquez S.L."/>
            <person name="Kruys A."/>
            <person name="Hutchinson M.I."/>
            <person name="Powell A.J."/>
            <person name="Barry K."/>
            <person name="Miller A.N."/>
            <person name="Grigoriev I.V."/>
            <person name="Debuchy R."/>
            <person name="Gladieux P."/>
            <person name="Hiltunen Thoren M."/>
            <person name="Johannesson H."/>
        </authorList>
    </citation>
    <scope>NUCLEOTIDE SEQUENCE</scope>
    <source>
        <strain evidence="2">CBS 314.62</strain>
    </source>
</reference>
<feature type="transmembrane region" description="Helical" evidence="1">
    <location>
        <begin position="108"/>
        <end position="130"/>
    </location>
</feature>
<proteinExistence type="predicted"/>
<keyword evidence="3" id="KW-1185">Reference proteome</keyword>
<feature type="transmembrane region" description="Helical" evidence="1">
    <location>
        <begin position="76"/>
        <end position="96"/>
    </location>
</feature>
<evidence type="ECO:0000313" key="3">
    <source>
        <dbReference type="Proteomes" id="UP001270362"/>
    </source>
</evidence>
<evidence type="ECO:0000313" key="2">
    <source>
        <dbReference type="EMBL" id="KAK3689119.1"/>
    </source>
</evidence>
<dbReference type="PANTHER" id="PTHR35041">
    <property type="entry name" value="MEDIATOR OF RNA POLYMERASE II TRANSCRIPTION SUBUNIT 1"/>
    <property type="match status" value="1"/>
</dbReference>
<dbReference type="Proteomes" id="UP001270362">
    <property type="component" value="Unassembled WGS sequence"/>
</dbReference>
<keyword evidence="1" id="KW-1133">Transmembrane helix</keyword>
<gene>
    <name evidence="2" type="ORF">B0T22DRAFT_374685</name>
</gene>
<feature type="non-terminal residue" evidence="2">
    <location>
        <position position="571"/>
    </location>
</feature>
<protein>
    <submittedName>
        <fullName evidence="2">Uncharacterized protein</fullName>
    </submittedName>
</protein>